<dbReference type="Proteomes" id="UP000006729">
    <property type="component" value="Chromosome 1"/>
</dbReference>
<name>A0ACC0TLK3_POPTR</name>
<keyword evidence="2" id="KW-1185">Reference proteome</keyword>
<evidence type="ECO:0000313" key="1">
    <source>
        <dbReference type="EMBL" id="KAI9402348.1"/>
    </source>
</evidence>
<reference evidence="1 2" key="1">
    <citation type="journal article" date="2006" name="Science">
        <title>The genome of black cottonwood, Populus trichocarpa (Torr. &amp; Gray).</title>
        <authorList>
            <person name="Tuskan G.A."/>
            <person name="Difazio S."/>
            <person name="Jansson S."/>
            <person name="Bohlmann J."/>
            <person name="Grigoriev I."/>
            <person name="Hellsten U."/>
            <person name="Putnam N."/>
            <person name="Ralph S."/>
            <person name="Rombauts S."/>
            <person name="Salamov A."/>
            <person name="Schein J."/>
            <person name="Sterck L."/>
            <person name="Aerts A."/>
            <person name="Bhalerao R.R."/>
            <person name="Bhalerao R.P."/>
            <person name="Blaudez D."/>
            <person name="Boerjan W."/>
            <person name="Brun A."/>
            <person name="Brunner A."/>
            <person name="Busov V."/>
            <person name="Campbell M."/>
            <person name="Carlson J."/>
            <person name="Chalot M."/>
            <person name="Chapman J."/>
            <person name="Chen G.L."/>
            <person name="Cooper D."/>
            <person name="Coutinho P.M."/>
            <person name="Couturier J."/>
            <person name="Covert S."/>
            <person name="Cronk Q."/>
            <person name="Cunningham R."/>
            <person name="Davis J."/>
            <person name="Degroeve S."/>
            <person name="Dejardin A."/>
            <person name="Depamphilis C."/>
            <person name="Detter J."/>
            <person name="Dirks B."/>
            <person name="Dubchak I."/>
            <person name="Duplessis S."/>
            <person name="Ehlting J."/>
            <person name="Ellis B."/>
            <person name="Gendler K."/>
            <person name="Goodstein D."/>
            <person name="Gribskov M."/>
            <person name="Grimwood J."/>
            <person name="Groover A."/>
            <person name="Gunter L."/>
            <person name="Hamberger B."/>
            <person name="Heinze B."/>
            <person name="Helariutta Y."/>
            <person name="Henrissat B."/>
            <person name="Holligan D."/>
            <person name="Holt R."/>
            <person name="Huang W."/>
            <person name="Islam-Faridi N."/>
            <person name="Jones S."/>
            <person name="Jones-Rhoades M."/>
            <person name="Jorgensen R."/>
            <person name="Joshi C."/>
            <person name="Kangasjarvi J."/>
            <person name="Karlsson J."/>
            <person name="Kelleher C."/>
            <person name="Kirkpatrick R."/>
            <person name="Kirst M."/>
            <person name="Kohler A."/>
            <person name="Kalluri U."/>
            <person name="Larimer F."/>
            <person name="Leebens-Mack J."/>
            <person name="Leple J.C."/>
            <person name="Locascio P."/>
            <person name="Lou Y."/>
            <person name="Lucas S."/>
            <person name="Martin F."/>
            <person name="Montanini B."/>
            <person name="Napoli C."/>
            <person name="Nelson D.R."/>
            <person name="Nelson C."/>
            <person name="Nieminen K."/>
            <person name="Nilsson O."/>
            <person name="Pereda V."/>
            <person name="Peter G."/>
            <person name="Philippe R."/>
            <person name="Pilate G."/>
            <person name="Poliakov A."/>
            <person name="Razumovskaya J."/>
            <person name="Richardson P."/>
            <person name="Rinaldi C."/>
            <person name="Ritland K."/>
            <person name="Rouze P."/>
            <person name="Ryaboy D."/>
            <person name="Schmutz J."/>
            <person name="Schrader J."/>
            <person name="Segerman B."/>
            <person name="Shin H."/>
            <person name="Siddiqui A."/>
            <person name="Sterky F."/>
            <person name="Terry A."/>
            <person name="Tsai C.J."/>
            <person name="Uberbacher E."/>
            <person name="Unneberg P."/>
            <person name="Vahala J."/>
            <person name="Wall K."/>
            <person name="Wessler S."/>
            <person name="Yang G."/>
            <person name="Yin T."/>
            <person name="Douglas C."/>
            <person name="Marra M."/>
            <person name="Sandberg G."/>
            <person name="Van de Peer Y."/>
            <person name="Rokhsar D."/>
        </authorList>
    </citation>
    <scope>NUCLEOTIDE SEQUENCE [LARGE SCALE GENOMIC DNA]</scope>
    <source>
        <strain evidence="2">cv. Nisqually</strain>
    </source>
</reference>
<dbReference type="EMBL" id="CM009290">
    <property type="protein sequence ID" value="KAI9402348.1"/>
    <property type="molecule type" value="Genomic_DNA"/>
</dbReference>
<accession>A0ACC0TLK3</accession>
<sequence length="231" mass="26541">MLHIFCDICIKVIDMGMRPKQTGHAFTKTQLKNKWDGCKKDWRIWNKLQIRGAKKFRHNGIEPSLKNKYDRMYSNIIATREFAWAPSSGVLGGNDVDLGTSSANIDRASFEEGSGINMSSSINTRSNDKRKERDPSEVRGRKKKTFGIGVRLLSRCNQLLESMSTKSDYTSLNMDREGCSIHEVMAELHSIPGVSIEDEFHNFATEYLSLRRKKEMWASMGDKQQKLRWLQ</sequence>
<evidence type="ECO:0000313" key="2">
    <source>
        <dbReference type="Proteomes" id="UP000006729"/>
    </source>
</evidence>
<proteinExistence type="predicted"/>
<organism evidence="1 2">
    <name type="scientific">Populus trichocarpa</name>
    <name type="common">Western balsam poplar</name>
    <name type="synonym">Populus balsamifera subsp. trichocarpa</name>
    <dbReference type="NCBI Taxonomy" id="3694"/>
    <lineage>
        <taxon>Eukaryota</taxon>
        <taxon>Viridiplantae</taxon>
        <taxon>Streptophyta</taxon>
        <taxon>Embryophyta</taxon>
        <taxon>Tracheophyta</taxon>
        <taxon>Spermatophyta</taxon>
        <taxon>Magnoliopsida</taxon>
        <taxon>eudicotyledons</taxon>
        <taxon>Gunneridae</taxon>
        <taxon>Pentapetalae</taxon>
        <taxon>rosids</taxon>
        <taxon>fabids</taxon>
        <taxon>Malpighiales</taxon>
        <taxon>Salicaceae</taxon>
        <taxon>Saliceae</taxon>
        <taxon>Populus</taxon>
    </lineage>
</organism>
<protein>
    <submittedName>
        <fullName evidence="1">Uncharacterized protein</fullName>
    </submittedName>
</protein>
<comment type="caution">
    <text evidence="1">The sequence shown here is derived from an EMBL/GenBank/DDBJ whole genome shotgun (WGS) entry which is preliminary data.</text>
</comment>
<gene>
    <name evidence="1" type="ORF">POPTR_001G256500v4</name>
</gene>